<sequence length="100" mass="10520">MADVSDFVGDELWSPRRRTRQQSGAPLGGGHVWCFRGAHLGDGPADESAEGTPLSASPSPPPLMVPAADITADIMALMEDRNLKGGRGDSEVMNVGDEET</sequence>
<keyword evidence="3" id="KW-1185">Reference proteome</keyword>
<evidence type="ECO:0000313" key="3">
    <source>
        <dbReference type="Proteomes" id="UP000314294"/>
    </source>
</evidence>
<gene>
    <name evidence="2" type="ORF">EYF80_061850</name>
</gene>
<accession>A0A4Z2EH51</accession>
<reference evidence="2 3" key="1">
    <citation type="submission" date="2019-03" db="EMBL/GenBank/DDBJ databases">
        <title>First draft genome of Liparis tanakae, snailfish: a comprehensive survey of snailfish specific genes.</title>
        <authorList>
            <person name="Kim W."/>
            <person name="Song I."/>
            <person name="Jeong J.-H."/>
            <person name="Kim D."/>
            <person name="Kim S."/>
            <person name="Ryu S."/>
            <person name="Song J.Y."/>
            <person name="Lee S.K."/>
        </authorList>
    </citation>
    <scope>NUCLEOTIDE SEQUENCE [LARGE SCALE GENOMIC DNA]</scope>
    <source>
        <tissue evidence="2">Muscle</tissue>
    </source>
</reference>
<feature type="region of interest" description="Disordered" evidence="1">
    <location>
        <begin position="1"/>
        <end position="64"/>
    </location>
</feature>
<evidence type="ECO:0000313" key="2">
    <source>
        <dbReference type="EMBL" id="TNN28001.1"/>
    </source>
</evidence>
<comment type="caution">
    <text evidence="2">The sequence shown here is derived from an EMBL/GenBank/DDBJ whole genome shotgun (WGS) entry which is preliminary data.</text>
</comment>
<name>A0A4Z2EH51_9TELE</name>
<dbReference type="Proteomes" id="UP000314294">
    <property type="component" value="Unassembled WGS sequence"/>
</dbReference>
<evidence type="ECO:0000256" key="1">
    <source>
        <dbReference type="SAM" id="MobiDB-lite"/>
    </source>
</evidence>
<protein>
    <submittedName>
        <fullName evidence="2">Uncharacterized protein</fullName>
    </submittedName>
</protein>
<organism evidence="2 3">
    <name type="scientific">Liparis tanakae</name>
    <name type="common">Tanaka's snailfish</name>
    <dbReference type="NCBI Taxonomy" id="230148"/>
    <lineage>
        <taxon>Eukaryota</taxon>
        <taxon>Metazoa</taxon>
        <taxon>Chordata</taxon>
        <taxon>Craniata</taxon>
        <taxon>Vertebrata</taxon>
        <taxon>Euteleostomi</taxon>
        <taxon>Actinopterygii</taxon>
        <taxon>Neopterygii</taxon>
        <taxon>Teleostei</taxon>
        <taxon>Neoteleostei</taxon>
        <taxon>Acanthomorphata</taxon>
        <taxon>Eupercaria</taxon>
        <taxon>Perciformes</taxon>
        <taxon>Cottioidei</taxon>
        <taxon>Cottales</taxon>
        <taxon>Liparidae</taxon>
        <taxon>Liparis</taxon>
    </lineage>
</organism>
<dbReference type="EMBL" id="SRLO01007429">
    <property type="protein sequence ID" value="TNN28001.1"/>
    <property type="molecule type" value="Genomic_DNA"/>
</dbReference>
<proteinExistence type="predicted"/>
<dbReference type="AlphaFoldDB" id="A0A4Z2EH51"/>